<organism evidence="2 3">
    <name type="scientific">Acinetobacter brisouii CIP 110357</name>
    <dbReference type="NCBI Taxonomy" id="1341683"/>
    <lineage>
        <taxon>Bacteria</taxon>
        <taxon>Pseudomonadati</taxon>
        <taxon>Pseudomonadota</taxon>
        <taxon>Gammaproteobacteria</taxon>
        <taxon>Moraxellales</taxon>
        <taxon>Moraxellaceae</taxon>
        <taxon>Acinetobacter</taxon>
    </lineage>
</organism>
<name>V2UV77_9GAMM</name>
<comment type="caution">
    <text evidence="2">The sequence shown here is derived from an EMBL/GenBank/DDBJ whole genome shotgun (WGS) entry which is preliminary data.</text>
</comment>
<keyword evidence="1" id="KW-0472">Membrane</keyword>
<dbReference type="Proteomes" id="UP000018418">
    <property type="component" value="Unassembled WGS sequence"/>
</dbReference>
<dbReference type="OrthoDB" id="6691908at2"/>
<keyword evidence="1" id="KW-0812">Transmembrane</keyword>
<dbReference type="AlphaFoldDB" id="V2UV77"/>
<feature type="transmembrane region" description="Helical" evidence="1">
    <location>
        <begin position="36"/>
        <end position="55"/>
    </location>
</feature>
<dbReference type="HOGENOM" id="CLU_1127161_0_0_6"/>
<evidence type="ECO:0000256" key="1">
    <source>
        <dbReference type="SAM" id="Phobius"/>
    </source>
</evidence>
<accession>V2UV77</accession>
<proteinExistence type="predicted"/>
<dbReference type="PATRIC" id="fig|1341683.3.peg.703"/>
<keyword evidence="1" id="KW-1133">Transmembrane helix</keyword>
<evidence type="ECO:0000313" key="3">
    <source>
        <dbReference type="Proteomes" id="UP000018418"/>
    </source>
</evidence>
<dbReference type="EMBL" id="AYEU01000003">
    <property type="protein sequence ID" value="ESK52555.1"/>
    <property type="molecule type" value="Genomic_DNA"/>
</dbReference>
<gene>
    <name evidence="2" type="ORF">P255_00707</name>
</gene>
<sequence>MYIDKTTIIGAIIGIVIFRIIDNLNHGATIRWDRVAIIGNWILVIALIWLIFIVIKRLSNKPKTKLKIRKPFNLQSLRIEAQKEFSEYNIIERHGQILICETDIRGEFRELVFVRLNTNSPKRVEHKEHFLVASYPYIPSGAEMRKDFSGLYTKDKNSKISDLNLLFDRAKKEFTEFNVLKRNDRIIILEREKLGQIAQELVFIRIVSEQKIIRLGSDGKTLIARYPYVPSKEEMRQDFSQSLNQY</sequence>
<keyword evidence="3" id="KW-1185">Reference proteome</keyword>
<protein>
    <submittedName>
        <fullName evidence="2">Uncharacterized protein</fullName>
    </submittedName>
</protein>
<reference evidence="2 3" key="1">
    <citation type="submission" date="2013-10" db="EMBL/GenBank/DDBJ databases">
        <title>The Genome Sequence of Acinetobacter brisouii CIP 110357.</title>
        <authorList>
            <consortium name="The Broad Institute Genomics Platform"/>
            <consortium name="The Broad Institute Genome Sequencing Center for Infectious Disease"/>
            <person name="Cerqueira G."/>
            <person name="Feldgarden M."/>
            <person name="Courvalin P."/>
            <person name="Grillot-Courvalin C."/>
            <person name="Clermont D."/>
            <person name="Rocha E."/>
            <person name="Yoon E.-J."/>
            <person name="Nemec A."/>
            <person name="Young S.K."/>
            <person name="Zeng Q."/>
            <person name="Gargeya S."/>
            <person name="Fitzgerald M."/>
            <person name="Abouelleil A."/>
            <person name="Alvarado L."/>
            <person name="Berlin A.M."/>
            <person name="Chapman S.B."/>
            <person name="Gainer-Dewar J."/>
            <person name="Goldberg J."/>
            <person name="Gnerre S."/>
            <person name="Griggs A."/>
            <person name="Gujja S."/>
            <person name="Hansen M."/>
            <person name="Howarth C."/>
            <person name="Imamovic A."/>
            <person name="Ireland A."/>
            <person name="Larimer J."/>
            <person name="McCowan C."/>
            <person name="Murphy C."/>
            <person name="Pearson M."/>
            <person name="Poon T.W."/>
            <person name="Priest M."/>
            <person name="Roberts A."/>
            <person name="Saif S."/>
            <person name="Shea T."/>
            <person name="Sykes S."/>
            <person name="Wortman J."/>
            <person name="Nusbaum C."/>
            <person name="Birren B."/>
        </authorList>
    </citation>
    <scope>NUCLEOTIDE SEQUENCE [LARGE SCALE GENOMIC DNA]</scope>
    <source>
        <strain evidence="2 3">CIP 110357</strain>
    </source>
</reference>
<evidence type="ECO:0000313" key="2">
    <source>
        <dbReference type="EMBL" id="ESK52555.1"/>
    </source>
</evidence>
<dbReference type="RefSeq" id="WP_004903636.1">
    <property type="nucleotide sequence ID" value="NZ_BBTI01000001.1"/>
</dbReference>
<feature type="transmembrane region" description="Helical" evidence="1">
    <location>
        <begin position="7"/>
        <end position="24"/>
    </location>
</feature>